<dbReference type="InterPro" id="IPR036291">
    <property type="entry name" value="NAD(P)-bd_dom_sf"/>
</dbReference>
<proteinExistence type="predicted"/>
<dbReference type="PANTHER" id="PTHR44154:SF1">
    <property type="entry name" value="QUINONE OXIDOREDUCTASE"/>
    <property type="match status" value="1"/>
</dbReference>
<dbReference type="Proteomes" id="UP001285636">
    <property type="component" value="Unassembled WGS sequence"/>
</dbReference>
<dbReference type="EMBL" id="JAWJAY010000004">
    <property type="protein sequence ID" value="MDV2886536.1"/>
    <property type="molecule type" value="Genomic_DNA"/>
</dbReference>
<dbReference type="Pfam" id="PF00107">
    <property type="entry name" value="ADH_zinc_N"/>
    <property type="match status" value="1"/>
</dbReference>
<accession>A0AAJ2NQ56</accession>
<evidence type="ECO:0000259" key="2">
    <source>
        <dbReference type="SMART" id="SM00829"/>
    </source>
</evidence>
<keyword evidence="1" id="KW-0521">NADP</keyword>
<dbReference type="InterPro" id="IPR051603">
    <property type="entry name" value="Zinc-ADH_QOR/CCCR"/>
</dbReference>
<dbReference type="SMART" id="SM00829">
    <property type="entry name" value="PKS_ER"/>
    <property type="match status" value="1"/>
</dbReference>
<dbReference type="InterPro" id="IPR020843">
    <property type="entry name" value="ER"/>
</dbReference>
<protein>
    <submittedName>
        <fullName evidence="3">NADPH:quinone reductase</fullName>
    </submittedName>
</protein>
<sequence length="320" mass="34374">MRVIQYKEYGEPNVLTVGEMEKPTLKQGQVLVKVGASGVNPVDTYFRKGIREVDSFPHVPHFDLAGEVVEAADGVRNLSVGDRIWATNAKGASAEYVAIDASAAFPLPSHLSYEEGAAVAMAFMTAHLSLFYRANLKKEEKVLIYGAAGAVGQAAVQLAKRAGAFVIATAGNDEKSQIAIKAGADVVINYKEENVTERVLGLTDEKGIDVILDMSVSENLDKNLDMIRNGGRIVTIGSPVNNTPELPWRKLNMKNAALLGILLFTVDPNEVGKAGHDISAGLAQKSLSAHIGEVFLFEEANKAHAKLESKSVDGRIIIKH</sequence>
<dbReference type="SUPFAM" id="SSF50129">
    <property type="entry name" value="GroES-like"/>
    <property type="match status" value="1"/>
</dbReference>
<comment type="caution">
    <text evidence="3">The sequence shown here is derived from an EMBL/GenBank/DDBJ whole genome shotgun (WGS) entry which is preliminary data.</text>
</comment>
<dbReference type="InterPro" id="IPR013154">
    <property type="entry name" value="ADH-like_N"/>
</dbReference>
<dbReference type="AlphaFoldDB" id="A0AAJ2NQ56"/>
<name>A0AAJ2NQ56_ALKPS</name>
<dbReference type="CDD" id="cd08253">
    <property type="entry name" value="zeta_crystallin"/>
    <property type="match status" value="1"/>
</dbReference>
<evidence type="ECO:0000313" key="4">
    <source>
        <dbReference type="Proteomes" id="UP001285636"/>
    </source>
</evidence>
<reference evidence="3" key="1">
    <citation type="submission" date="2023-10" db="EMBL/GenBank/DDBJ databases">
        <title>Screening of Alkalihalophilus pseudofirmusBZ-TG-HK211 and Its Alleviation of Salt Stress on Rapeseed Growth.</title>
        <authorList>
            <person name="Zhao B."/>
            <person name="Guo T."/>
        </authorList>
    </citation>
    <scope>NUCLEOTIDE SEQUENCE</scope>
    <source>
        <strain evidence="3">BZ-TG-HK211</strain>
    </source>
</reference>
<dbReference type="GO" id="GO:0016491">
    <property type="term" value="F:oxidoreductase activity"/>
    <property type="evidence" value="ECO:0007669"/>
    <property type="project" value="InterPro"/>
</dbReference>
<evidence type="ECO:0000313" key="3">
    <source>
        <dbReference type="EMBL" id="MDV2886536.1"/>
    </source>
</evidence>
<dbReference type="RefSeq" id="WP_323467260.1">
    <property type="nucleotide sequence ID" value="NZ_CP144224.1"/>
</dbReference>
<dbReference type="InterPro" id="IPR013149">
    <property type="entry name" value="ADH-like_C"/>
</dbReference>
<evidence type="ECO:0000256" key="1">
    <source>
        <dbReference type="ARBA" id="ARBA00022857"/>
    </source>
</evidence>
<dbReference type="Gene3D" id="3.90.180.10">
    <property type="entry name" value="Medium-chain alcohol dehydrogenases, catalytic domain"/>
    <property type="match status" value="1"/>
</dbReference>
<dbReference type="Gene3D" id="3.40.50.720">
    <property type="entry name" value="NAD(P)-binding Rossmann-like Domain"/>
    <property type="match status" value="1"/>
</dbReference>
<dbReference type="Pfam" id="PF08240">
    <property type="entry name" value="ADH_N"/>
    <property type="match status" value="1"/>
</dbReference>
<gene>
    <name evidence="3" type="ORF">RYX45_15200</name>
</gene>
<organism evidence="3 4">
    <name type="scientific">Alkalihalophilus pseudofirmus</name>
    <name type="common">Bacillus pseudofirmus</name>
    <dbReference type="NCBI Taxonomy" id="79885"/>
    <lineage>
        <taxon>Bacteria</taxon>
        <taxon>Bacillati</taxon>
        <taxon>Bacillota</taxon>
        <taxon>Bacilli</taxon>
        <taxon>Bacillales</taxon>
        <taxon>Bacillaceae</taxon>
        <taxon>Alkalihalophilus</taxon>
    </lineage>
</organism>
<dbReference type="InterPro" id="IPR011032">
    <property type="entry name" value="GroES-like_sf"/>
</dbReference>
<dbReference type="SUPFAM" id="SSF51735">
    <property type="entry name" value="NAD(P)-binding Rossmann-fold domains"/>
    <property type="match status" value="1"/>
</dbReference>
<feature type="domain" description="Enoyl reductase (ER)" evidence="2">
    <location>
        <begin position="10"/>
        <end position="318"/>
    </location>
</feature>
<dbReference type="PANTHER" id="PTHR44154">
    <property type="entry name" value="QUINONE OXIDOREDUCTASE"/>
    <property type="match status" value="1"/>
</dbReference>